<sequence>MDYISPYLYYEGHILGESLHSVKTGNQTDWYPTTLLHLAAQKEVSLQILLTEVVFTGIEEKQPIYVLF</sequence>
<protein>
    <submittedName>
        <fullName evidence="1">Uncharacterized protein</fullName>
    </submittedName>
</protein>
<reference evidence="1" key="2">
    <citation type="submission" date="2020-11" db="EMBL/GenBank/DDBJ databases">
        <authorList>
            <person name="McCartney M.A."/>
            <person name="Auch B."/>
            <person name="Kono T."/>
            <person name="Mallez S."/>
            <person name="Becker A."/>
            <person name="Gohl D.M."/>
            <person name="Silverstein K.A.T."/>
            <person name="Koren S."/>
            <person name="Bechman K.B."/>
            <person name="Herman A."/>
            <person name="Abrahante J.E."/>
            <person name="Garbe J."/>
        </authorList>
    </citation>
    <scope>NUCLEOTIDE SEQUENCE</scope>
    <source>
        <strain evidence="1">Duluth1</strain>
        <tissue evidence="1">Whole animal</tissue>
    </source>
</reference>
<name>A0A9D3Z1Y5_DREPO</name>
<keyword evidence="2" id="KW-1185">Reference proteome</keyword>
<accession>A0A9D3Z1Y5</accession>
<dbReference type="EMBL" id="JAIWYP010000014">
    <property type="protein sequence ID" value="KAH3709406.1"/>
    <property type="molecule type" value="Genomic_DNA"/>
</dbReference>
<reference evidence="1" key="1">
    <citation type="journal article" date="2019" name="bioRxiv">
        <title>The Genome of the Zebra Mussel, Dreissena polymorpha: A Resource for Invasive Species Research.</title>
        <authorList>
            <person name="McCartney M.A."/>
            <person name="Auch B."/>
            <person name="Kono T."/>
            <person name="Mallez S."/>
            <person name="Zhang Y."/>
            <person name="Obille A."/>
            <person name="Becker A."/>
            <person name="Abrahante J.E."/>
            <person name="Garbe J."/>
            <person name="Badalamenti J.P."/>
            <person name="Herman A."/>
            <person name="Mangelson H."/>
            <person name="Liachko I."/>
            <person name="Sullivan S."/>
            <person name="Sone E.D."/>
            <person name="Koren S."/>
            <person name="Silverstein K.A.T."/>
            <person name="Beckman K.B."/>
            <person name="Gohl D.M."/>
        </authorList>
    </citation>
    <scope>NUCLEOTIDE SEQUENCE</scope>
    <source>
        <strain evidence="1">Duluth1</strain>
        <tissue evidence="1">Whole animal</tissue>
    </source>
</reference>
<dbReference type="AlphaFoldDB" id="A0A9D3Z1Y5"/>
<dbReference type="Proteomes" id="UP000828390">
    <property type="component" value="Unassembled WGS sequence"/>
</dbReference>
<organism evidence="1 2">
    <name type="scientific">Dreissena polymorpha</name>
    <name type="common">Zebra mussel</name>
    <name type="synonym">Mytilus polymorpha</name>
    <dbReference type="NCBI Taxonomy" id="45954"/>
    <lineage>
        <taxon>Eukaryota</taxon>
        <taxon>Metazoa</taxon>
        <taxon>Spiralia</taxon>
        <taxon>Lophotrochozoa</taxon>
        <taxon>Mollusca</taxon>
        <taxon>Bivalvia</taxon>
        <taxon>Autobranchia</taxon>
        <taxon>Heteroconchia</taxon>
        <taxon>Euheterodonta</taxon>
        <taxon>Imparidentia</taxon>
        <taxon>Neoheterodontei</taxon>
        <taxon>Myida</taxon>
        <taxon>Dreissenoidea</taxon>
        <taxon>Dreissenidae</taxon>
        <taxon>Dreissena</taxon>
    </lineage>
</organism>
<evidence type="ECO:0000313" key="2">
    <source>
        <dbReference type="Proteomes" id="UP000828390"/>
    </source>
</evidence>
<proteinExistence type="predicted"/>
<evidence type="ECO:0000313" key="1">
    <source>
        <dbReference type="EMBL" id="KAH3709406.1"/>
    </source>
</evidence>
<comment type="caution">
    <text evidence="1">The sequence shown here is derived from an EMBL/GenBank/DDBJ whole genome shotgun (WGS) entry which is preliminary data.</text>
</comment>
<gene>
    <name evidence="1" type="ORF">DPMN_068869</name>
</gene>